<proteinExistence type="predicted"/>
<dbReference type="Proteomes" id="UP000215914">
    <property type="component" value="Unassembled WGS sequence"/>
</dbReference>
<sequence>MAYSLFCKTSHFRSYKRQMNEAVKIIYKLIIINHHPRMDDINKLIIILN</sequence>
<reference evidence="1" key="1">
    <citation type="journal article" date="2017" name="Nature">
        <title>The sunflower genome provides insights into oil metabolism, flowering and Asterid evolution.</title>
        <authorList>
            <person name="Badouin H."/>
            <person name="Gouzy J."/>
            <person name="Grassa C.J."/>
            <person name="Murat F."/>
            <person name="Staton S.E."/>
            <person name="Cottret L."/>
            <person name="Lelandais-Briere C."/>
            <person name="Owens G.L."/>
            <person name="Carrere S."/>
            <person name="Mayjonade B."/>
            <person name="Legrand L."/>
            <person name="Gill N."/>
            <person name="Kane N.C."/>
            <person name="Bowers J.E."/>
            <person name="Hubner S."/>
            <person name="Bellec A."/>
            <person name="Berard A."/>
            <person name="Berges H."/>
            <person name="Blanchet N."/>
            <person name="Boniface M.C."/>
            <person name="Brunel D."/>
            <person name="Catrice O."/>
            <person name="Chaidir N."/>
            <person name="Claudel C."/>
            <person name="Donnadieu C."/>
            <person name="Faraut T."/>
            <person name="Fievet G."/>
            <person name="Helmstetter N."/>
            <person name="King M."/>
            <person name="Knapp S.J."/>
            <person name="Lai Z."/>
            <person name="Le Paslier M.C."/>
            <person name="Lippi Y."/>
            <person name="Lorenzon L."/>
            <person name="Mandel J.R."/>
            <person name="Marage G."/>
            <person name="Marchand G."/>
            <person name="Marquand E."/>
            <person name="Bret-Mestries E."/>
            <person name="Morien E."/>
            <person name="Nambeesan S."/>
            <person name="Nguyen T."/>
            <person name="Pegot-Espagnet P."/>
            <person name="Pouilly N."/>
            <person name="Raftis F."/>
            <person name="Sallet E."/>
            <person name="Schiex T."/>
            <person name="Thomas J."/>
            <person name="Vandecasteele C."/>
            <person name="Vares D."/>
            <person name="Vear F."/>
            <person name="Vautrin S."/>
            <person name="Crespi M."/>
            <person name="Mangin B."/>
            <person name="Burke J.M."/>
            <person name="Salse J."/>
            <person name="Munos S."/>
            <person name="Vincourt P."/>
            <person name="Rieseberg L.H."/>
            <person name="Langlade N.B."/>
        </authorList>
    </citation>
    <scope>NUCLEOTIDE SEQUENCE</scope>
    <source>
        <tissue evidence="1">Leaves</tissue>
    </source>
</reference>
<reference evidence="1" key="2">
    <citation type="submission" date="2020-06" db="EMBL/GenBank/DDBJ databases">
        <title>Helianthus annuus Genome sequencing and assembly Release 2.</title>
        <authorList>
            <person name="Gouzy J."/>
            <person name="Langlade N."/>
            <person name="Munos S."/>
        </authorList>
    </citation>
    <scope>NUCLEOTIDE SEQUENCE</scope>
    <source>
        <tissue evidence="1">Leaves</tissue>
    </source>
</reference>
<evidence type="ECO:0000313" key="2">
    <source>
        <dbReference type="Proteomes" id="UP000215914"/>
    </source>
</evidence>
<keyword evidence="2" id="KW-1185">Reference proteome</keyword>
<gene>
    <name evidence="1" type="ORF">HanXRQr2_Chr16g0773001</name>
</gene>
<accession>A0A9K3DW15</accession>
<evidence type="ECO:0000313" key="1">
    <source>
        <dbReference type="EMBL" id="KAF5762110.1"/>
    </source>
</evidence>
<protein>
    <submittedName>
        <fullName evidence="1">Uncharacterized protein</fullName>
    </submittedName>
</protein>
<comment type="caution">
    <text evidence="1">The sequence shown here is derived from an EMBL/GenBank/DDBJ whole genome shotgun (WGS) entry which is preliminary data.</text>
</comment>
<dbReference type="Gramene" id="mRNA:HanXRQr2_Chr16g0773001">
    <property type="protein sequence ID" value="CDS:HanXRQr2_Chr16g0773001.1"/>
    <property type="gene ID" value="HanXRQr2_Chr16g0773001"/>
</dbReference>
<dbReference type="AlphaFoldDB" id="A0A9K3DW15"/>
<organism evidence="1 2">
    <name type="scientific">Helianthus annuus</name>
    <name type="common">Common sunflower</name>
    <dbReference type="NCBI Taxonomy" id="4232"/>
    <lineage>
        <taxon>Eukaryota</taxon>
        <taxon>Viridiplantae</taxon>
        <taxon>Streptophyta</taxon>
        <taxon>Embryophyta</taxon>
        <taxon>Tracheophyta</taxon>
        <taxon>Spermatophyta</taxon>
        <taxon>Magnoliopsida</taxon>
        <taxon>eudicotyledons</taxon>
        <taxon>Gunneridae</taxon>
        <taxon>Pentapetalae</taxon>
        <taxon>asterids</taxon>
        <taxon>campanulids</taxon>
        <taxon>Asterales</taxon>
        <taxon>Asteraceae</taxon>
        <taxon>Asteroideae</taxon>
        <taxon>Heliantheae alliance</taxon>
        <taxon>Heliantheae</taxon>
        <taxon>Helianthus</taxon>
    </lineage>
</organism>
<name>A0A9K3DW15_HELAN</name>
<dbReference type="EMBL" id="MNCJ02000331">
    <property type="protein sequence ID" value="KAF5762110.1"/>
    <property type="molecule type" value="Genomic_DNA"/>
</dbReference>